<feature type="region of interest" description="Disordered" evidence="3">
    <location>
        <begin position="1"/>
        <end position="20"/>
    </location>
</feature>
<evidence type="ECO:0000259" key="5">
    <source>
        <dbReference type="PROSITE" id="PS50110"/>
    </source>
</evidence>
<protein>
    <submittedName>
        <fullName evidence="6">Response regulator transcription factor</fullName>
    </submittedName>
</protein>
<dbReference type="CDD" id="cd06170">
    <property type="entry name" value="LuxR_C_like"/>
    <property type="match status" value="1"/>
</dbReference>
<dbReference type="PROSITE" id="PS50043">
    <property type="entry name" value="HTH_LUXR_2"/>
    <property type="match status" value="1"/>
</dbReference>
<comment type="caution">
    <text evidence="6">The sequence shown here is derived from an EMBL/GenBank/DDBJ whole genome shotgun (WGS) entry which is preliminary data.</text>
</comment>
<dbReference type="EMBL" id="JBBLZC010000012">
    <property type="protein sequence ID" value="MEK0084169.1"/>
    <property type="molecule type" value="Genomic_DNA"/>
</dbReference>
<reference evidence="6 7" key="1">
    <citation type="submission" date="2024-01" db="EMBL/GenBank/DDBJ databases">
        <title>Multi-omics insights into the function and evolution of sodium benzoate biodegradation pathways in Benzoatithermus flavus gen. nov., sp. nov. from hot spring.</title>
        <authorList>
            <person name="Hu C.-J."/>
            <person name="Li W.-J."/>
        </authorList>
    </citation>
    <scope>NUCLEOTIDE SEQUENCE [LARGE SCALE GENOMIC DNA]</scope>
    <source>
        <strain evidence="6 7">SYSU G07066</strain>
    </source>
</reference>
<dbReference type="Gene3D" id="3.40.50.2300">
    <property type="match status" value="1"/>
</dbReference>
<evidence type="ECO:0000313" key="6">
    <source>
        <dbReference type="EMBL" id="MEK0084169.1"/>
    </source>
</evidence>
<dbReference type="InterPro" id="IPR001789">
    <property type="entry name" value="Sig_transdc_resp-reg_receiver"/>
</dbReference>
<dbReference type="InterPro" id="IPR016032">
    <property type="entry name" value="Sig_transdc_resp-reg_C-effctor"/>
</dbReference>
<dbReference type="InterPro" id="IPR011006">
    <property type="entry name" value="CheY-like_superfamily"/>
</dbReference>
<dbReference type="SMART" id="SM00421">
    <property type="entry name" value="HTH_LUXR"/>
    <property type="match status" value="1"/>
</dbReference>
<proteinExistence type="predicted"/>
<evidence type="ECO:0000256" key="3">
    <source>
        <dbReference type="SAM" id="MobiDB-lite"/>
    </source>
</evidence>
<dbReference type="Pfam" id="PF00196">
    <property type="entry name" value="GerE"/>
    <property type="match status" value="1"/>
</dbReference>
<gene>
    <name evidence="6" type="ORF">U1T56_13470</name>
</gene>
<dbReference type="Proteomes" id="UP001375743">
    <property type="component" value="Unassembled WGS sequence"/>
</dbReference>
<evidence type="ECO:0000259" key="4">
    <source>
        <dbReference type="PROSITE" id="PS50043"/>
    </source>
</evidence>
<feature type="domain" description="Response regulatory" evidence="5">
    <location>
        <begin position="25"/>
        <end position="144"/>
    </location>
</feature>
<name>A0ABU8XTC4_9PROT</name>
<organism evidence="6 7">
    <name type="scientific">Benzoatithermus flavus</name>
    <dbReference type="NCBI Taxonomy" id="3108223"/>
    <lineage>
        <taxon>Bacteria</taxon>
        <taxon>Pseudomonadati</taxon>
        <taxon>Pseudomonadota</taxon>
        <taxon>Alphaproteobacteria</taxon>
        <taxon>Geminicoccales</taxon>
        <taxon>Geminicoccaceae</taxon>
        <taxon>Benzoatithermus</taxon>
    </lineage>
</organism>
<dbReference type="InterPro" id="IPR051015">
    <property type="entry name" value="EvgA-like"/>
</dbReference>
<accession>A0ABU8XTC4</accession>
<keyword evidence="1" id="KW-0238">DNA-binding</keyword>
<evidence type="ECO:0000256" key="2">
    <source>
        <dbReference type="PROSITE-ProRule" id="PRU00169"/>
    </source>
</evidence>
<dbReference type="RefSeq" id="WP_418160016.1">
    <property type="nucleotide sequence ID" value="NZ_JBBLZC010000012.1"/>
</dbReference>
<sequence>MPAPDDLERPSAGRHKPQRRRPKKVILFIDPLPLRCEGIACALEAHARDLRVLPLADPALAAGITRDADPMLVLLNIAGAHVTDAAVTEAVAAIRAHLPTTPIALLAEREIAAEIVTAIENGIRGYIPIRLEPAVMIKALRLVAAGGTFAPAEAFMHAQESEATVVRAGADPAAARADQGEPAVLATLSPRQLAILDLLRTGRSNKAIANELVIPESIVKAEVRRIMQKLNASNRTQVAMLLADKLPNG</sequence>
<dbReference type="PRINTS" id="PR00038">
    <property type="entry name" value="HTHLUXR"/>
</dbReference>
<feature type="domain" description="HTH luxR-type" evidence="4">
    <location>
        <begin position="181"/>
        <end position="246"/>
    </location>
</feature>
<dbReference type="InterPro" id="IPR000792">
    <property type="entry name" value="Tscrpt_reg_LuxR_C"/>
</dbReference>
<feature type="compositionally biased region" description="Basic and acidic residues" evidence="3">
    <location>
        <begin position="1"/>
        <end position="11"/>
    </location>
</feature>
<dbReference type="SUPFAM" id="SSF52172">
    <property type="entry name" value="CheY-like"/>
    <property type="match status" value="1"/>
</dbReference>
<evidence type="ECO:0000313" key="7">
    <source>
        <dbReference type="Proteomes" id="UP001375743"/>
    </source>
</evidence>
<evidence type="ECO:0000256" key="1">
    <source>
        <dbReference type="ARBA" id="ARBA00023125"/>
    </source>
</evidence>
<dbReference type="PANTHER" id="PTHR45566">
    <property type="entry name" value="HTH-TYPE TRANSCRIPTIONAL REGULATOR YHJB-RELATED"/>
    <property type="match status" value="1"/>
</dbReference>
<dbReference type="SUPFAM" id="SSF46894">
    <property type="entry name" value="C-terminal effector domain of the bipartite response regulators"/>
    <property type="match status" value="1"/>
</dbReference>
<comment type="caution">
    <text evidence="2">Lacks conserved residue(s) required for the propagation of feature annotation.</text>
</comment>
<keyword evidence="7" id="KW-1185">Reference proteome</keyword>
<dbReference type="PANTHER" id="PTHR45566:SF1">
    <property type="entry name" value="HTH-TYPE TRANSCRIPTIONAL REGULATOR YHJB-RELATED"/>
    <property type="match status" value="1"/>
</dbReference>
<dbReference type="PROSITE" id="PS50110">
    <property type="entry name" value="RESPONSE_REGULATORY"/>
    <property type="match status" value="1"/>
</dbReference>